<accession>A0A381VBD0</accession>
<organism evidence="2">
    <name type="scientific">marine metagenome</name>
    <dbReference type="NCBI Taxonomy" id="408172"/>
    <lineage>
        <taxon>unclassified sequences</taxon>
        <taxon>metagenomes</taxon>
        <taxon>ecological metagenomes</taxon>
    </lineage>
</organism>
<reference evidence="2" key="1">
    <citation type="submission" date="2018-05" db="EMBL/GenBank/DDBJ databases">
        <authorList>
            <person name="Lanie J.A."/>
            <person name="Ng W.-L."/>
            <person name="Kazmierczak K.M."/>
            <person name="Andrzejewski T.M."/>
            <person name="Davidsen T.M."/>
            <person name="Wayne K.J."/>
            <person name="Tettelin H."/>
            <person name="Glass J.I."/>
            <person name="Rusch D."/>
            <person name="Podicherti R."/>
            <person name="Tsui H.-C.T."/>
            <person name="Winkler M.E."/>
        </authorList>
    </citation>
    <scope>NUCLEOTIDE SEQUENCE</scope>
</reference>
<feature type="transmembrane region" description="Helical" evidence="1">
    <location>
        <begin position="175"/>
        <end position="194"/>
    </location>
</feature>
<evidence type="ECO:0000313" key="2">
    <source>
        <dbReference type="EMBL" id="SVA36977.1"/>
    </source>
</evidence>
<evidence type="ECO:0000256" key="1">
    <source>
        <dbReference type="SAM" id="Phobius"/>
    </source>
</evidence>
<sequence>MNYIELIILIVIIGIIIFIKNYSQKIIEHFGWFKKTFRKAKRGVKKTAKKVGRGIKKTAKKAGKGIKKVAKKVTGGIKKAIDFIKSLPKKISEILSSIIDGMKNGITKGLNEAFDFVLTTIGKILETIFGPIFTPLMPYFWAIGIGFGFLILTCIGSALYIYTRPSPQIGGFVKNNIELFNIIFILLLSIFIFSRQKIEHFGLLPSLKSVLDPIKKTFSKIIEKVLEIIKKLLKTLKDNTIGRLKKMIKIVIVEIQEFLKPALIGFAILPIIGIIAVIGGTIFFYGSNDKPAQKPTPTPAPASAPASAPKPVYIPVPTATAIPPTPVVFQGGKK</sequence>
<keyword evidence="1" id="KW-0472">Membrane</keyword>
<feature type="transmembrane region" description="Helical" evidence="1">
    <location>
        <begin position="139"/>
        <end position="163"/>
    </location>
</feature>
<protein>
    <submittedName>
        <fullName evidence="2">Uncharacterized protein</fullName>
    </submittedName>
</protein>
<feature type="transmembrane region" description="Helical" evidence="1">
    <location>
        <begin position="263"/>
        <end position="285"/>
    </location>
</feature>
<gene>
    <name evidence="2" type="ORF">METZ01_LOCUS89831</name>
</gene>
<dbReference type="EMBL" id="UINC01008205">
    <property type="protein sequence ID" value="SVA36977.1"/>
    <property type="molecule type" value="Genomic_DNA"/>
</dbReference>
<proteinExistence type="predicted"/>
<keyword evidence="1" id="KW-0812">Transmembrane</keyword>
<feature type="transmembrane region" description="Helical" evidence="1">
    <location>
        <begin position="6"/>
        <end position="23"/>
    </location>
</feature>
<name>A0A381VBD0_9ZZZZ</name>
<keyword evidence="1" id="KW-1133">Transmembrane helix</keyword>
<dbReference type="Gene3D" id="1.10.287.700">
    <property type="entry name" value="Helix hairpin bin"/>
    <property type="match status" value="1"/>
</dbReference>
<dbReference type="AlphaFoldDB" id="A0A381VBD0"/>